<dbReference type="InterPro" id="IPR029016">
    <property type="entry name" value="GAF-like_dom_sf"/>
</dbReference>
<keyword evidence="10" id="KW-0732">Signal</keyword>
<feature type="chain" id="PRO_5043710532" description="Guanylate cyclase domain-containing protein" evidence="10">
    <location>
        <begin position="23"/>
        <end position="532"/>
    </location>
</feature>
<evidence type="ECO:0000256" key="4">
    <source>
        <dbReference type="ARBA" id="ARBA00022989"/>
    </source>
</evidence>
<dbReference type="PANTHER" id="PTHR11920">
    <property type="entry name" value="GUANYLYL CYCLASE"/>
    <property type="match status" value="1"/>
</dbReference>
<gene>
    <name evidence="12" type="ORF">WJX72_005912</name>
</gene>
<evidence type="ECO:0000256" key="6">
    <source>
        <dbReference type="ARBA" id="ARBA00023170"/>
    </source>
</evidence>
<dbReference type="GO" id="GO:0007168">
    <property type="term" value="P:receptor guanylyl cyclase signaling pathway"/>
    <property type="evidence" value="ECO:0007669"/>
    <property type="project" value="TreeGrafter"/>
</dbReference>
<keyword evidence="5" id="KW-0472">Membrane</keyword>
<organism evidence="12 13">
    <name type="scientific">[Myrmecia] bisecta</name>
    <dbReference type="NCBI Taxonomy" id="41462"/>
    <lineage>
        <taxon>Eukaryota</taxon>
        <taxon>Viridiplantae</taxon>
        <taxon>Chlorophyta</taxon>
        <taxon>core chlorophytes</taxon>
        <taxon>Trebouxiophyceae</taxon>
        <taxon>Trebouxiales</taxon>
        <taxon>Trebouxiaceae</taxon>
        <taxon>Myrmecia</taxon>
    </lineage>
</organism>
<dbReference type="InterPro" id="IPR029787">
    <property type="entry name" value="Nucleotide_cyclase"/>
</dbReference>
<evidence type="ECO:0000256" key="2">
    <source>
        <dbReference type="ARBA" id="ARBA00022692"/>
    </source>
</evidence>
<dbReference type="GO" id="GO:0000166">
    <property type="term" value="F:nucleotide binding"/>
    <property type="evidence" value="ECO:0007669"/>
    <property type="project" value="UniProtKB-KW"/>
</dbReference>
<name>A0AAW1PJ73_9CHLO</name>
<dbReference type="InterPro" id="IPR050401">
    <property type="entry name" value="Cyclic_nucleotide_synthase"/>
</dbReference>
<feature type="signal peptide" evidence="10">
    <location>
        <begin position="1"/>
        <end position="22"/>
    </location>
</feature>
<comment type="subcellular location">
    <subcellularLocation>
        <location evidence="1">Membrane</location>
    </subcellularLocation>
</comment>
<reference evidence="12 13" key="1">
    <citation type="journal article" date="2024" name="Nat. Commun.">
        <title>Phylogenomics reveals the evolutionary origins of lichenization in chlorophyte algae.</title>
        <authorList>
            <person name="Puginier C."/>
            <person name="Libourel C."/>
            <person name="Otte J."/>
            <person name="Skaloud P."/>
            <person name="Haon M."/>
            <person name="Grisel S."/>
            <person name="Petersen M."/>
            <person name="Berrin J.G."/>
            <person name="Delaux P.M."/>
            <person name="Dal Grande F."/>
            <person name="Keller J."/>
        </authorList>
    </citation>
    <scope>NUCLEOTIDE SEQUENCE [LARGE SCALE GENOMIC DNA]</scope>
    <source>
        <strain evidence="12 13">SAG 2043</strain>
    </source>
</reference>
<dbReference type="Pfam" id="PF01590">
    <property type="entry name" value="GAF"/>
    <property type="match status" value="1"/>
</dbReference>
<dbReference type="GO" id="GO:0035556">
    <property type="term" value="P:intracellular signal transduction"/>
    <property type="evidence" value="ECO:0007669"/>
    <property type="project" value="InterPro"/>
</dbReference>
<keyword evidence="2" id="KW-0812">Transmembrane</keyword>
<dbReference type="AlphaFoldDB" id="A0AAW1PJ73"/>
<evidence type="ECO:0000256" key="3">
    <source>
        <dbReference type="ARBA" id="ARBA00022741"/>
    </source>
</evidence>
<dbReference type="InterPro" id="IPR001054">
    <property type="entry name" value="A/G_cyclase"/>
</dbReference>
<evidence type="ECO:0000256" key="1">
    <source>
        <dbReference type="ARBA" id="ARBA00004370"/>
    </source>
</evidence>
<dbReference type="PANTHER" id="PTHR11920:SF335">
    <property type="entry name" value="GUANYLATE CYCLASE"/>
    <property type="match status" value="1"/>
</dbReference>
<dbReference type="Gene3D" id="3.30.450.40">
    <property type="match status" value="1"/>
</dbReference>
<keyword evidence="13" id="KW-1185">Reference proteome</keyword>
<dbReference type="CDD" id="cd07302">
    <property type="entry name" value="CHD"/>
    <property type="match status" value="1"/>
</dbReference>
<feature type="region of interest" description="Disordered" evidence="9">
    <location>
        <begin position="261"/>
        <end position="282"/>
    </location>
</feature>
<evidence type="ECO:0000259" key="11">
    <source>
        <dbReference type="PROSITE" id="PS50125"/>
    </source>
</evidence>
<evidence type="ECO:0000256" key="7">
    <source>
        <dbReference type="ARBA" id="ARBA00023239"/>
    </source>
</evidence>
<dbReference type="Pfam" id="PF00211">
    <property type="entry name" value="Guanylate_cyc"/>
    <property type="match status" value="1"/>
</dbReference>
<evidence type="ECO:0000256" key="8">
    <source>
        <dbReference type="RuleBase" id="RU000405"/>
    </source>
</evidence>
<dbReference type="Gene3D" id="3.30.70.1230">
    <property type="entry name" value="Nucleotide cyclase"/>
    <property type="match status" value="1"/>
</dbReference>
<dbReference type="SMART" id="SM00044">
    <property type="entry name" value="CYCc"/>
    <property type="match status" value="1"/>
</dbReference>
<dbReference type="GO" id="GO:0005886">
    <property type="term" value="C:plasma membrane"/>
    <property type="evidence" value="ECO:0007669"/>
    <property type="project" value="TreeGrafter"/>
</dbReference>
<proteinExistence type="inferred from homology"/>
<dbReference type="InterPro" id="IPR003018">
    <property type="entry name" value="GAF"/>
</dbReference>
<comment type="caution">
    <text evidence="12">The sequence shown here is derived from an EMBL/GenBank/DDBJ whole genome shotgun (WGS) entry which is preliminary data.</text>
</comment>
<comment type="similarity">
    <text evidence="8">Belongs to the adenylyl cyclase class-4/guanylyl cyclase family.</text>
</comment>
<protein>
    <recommendedName>
        <fullName evidence="11">Guanylate cyclase domain-containing protein</fullName>
    </recommendedName>
</protein>
<evidence type="ECO:0000313" key="13">
    <source>
        <dbReference type="Proteomes" id="UP001489004"/>
    </source>
</evidence>
<dbReference type="Proteomes" id="UP001489004">
    <property type="component" value="Unassembled WGS sequence"/>
</dbReference>
<dbReference type="SUPFAM" id="SSF55781">
    <property type="entry name" value="GAF domain-like"/>
    <property type="match status" value="1"/>
</dbReference>
<dbReference type="GO" id="GO:0004016">
    <property type="term" value="F:adenylate cyclase activity"/>
    <property type="evidence" value="ECO:0007669"/>
    <property type="project" value="TreeGrafter"/>
</dbReference>
<dbReference type="EMBL" id="JALJOR010000011">
    <property type="protein sequence ID" value="KAK9808892.1"/>
    <property type="molecule type" value="Genomic_DNA"/>
</dbReference>
<dbReference type="GO" id="GO:0004383">
    <property type="term" value="F:guanylate cyclase activity"/>
    <property type="evidence" value="ECO:0007669"/>
    <property type="project" value="TreeGrafter"/>
</dbReference>
<keyword evidence="7 8" id="KW-0456">Lyase</keyword>
<keyword evidence="6" id="KW-0675">Receptor</keyword>
<dbReference type="InterPro" id="IPR018297">
    <property type="entry name" value="A/G_cyclase_CS"/>
</dbReference>
<sequence>MRSTIWCLTKWIPLCLPACRKASLGFLVPDSDGALWEFITLDQEDFSQVDCQLESPAVTSTLLEWMFQQKRSLVIPDCADPAQLARFEDLHSNCGDGTRSLLLSPILLNGVAQGLLQLESDEPGAFTQREKVMCETLVTSITLQQQLIERKNVQVAKDNLLYDLFPCADIANQVAAKYAEMHSQRNRSTDEDLLEATSASGSLRSQLDRRLISEDCTRDEAVPMHQESLTHKSHSIPEGIEIDVAACTDLSGYQSDFVLPRTSSGELAPGTPARHQHSNGLVRTLSRSRTSDSLECSAGQLNLDDWNDNAETSEMLHVSHHACATVLFCDIANYTSTSRSATPYQTMMLLHTLFSKFDRLCKKHQVYKVETIGDCYMAVGGLFPPLPNHTQIMVNLAEEMQRAAGTVPLPSGEPVVVRVGVHTGAIASGIIGETKPRFCLFGDTVNTASRMESTGVNGAVQVSSDAYELLDTEQQDRWQCREHLQVKGKGLMKTYLLPCPPSTMVNGKCHDSPTLGLPQLPEVLNNTAAAAE</sequence>
<evidence type="ECO:0000256" key="5">
    <source>
        <dbReference type="ARBA" id="ARBA00023136"/>
    </source>
</evidence>
<keyword evidence="4" id="KW-1133">Transmembrane helix</keyword>
<accession>A0AAW1PJ73</accession>
<feature type="domain" description="Guanylate cyclase" evidence="11">
    <location>
        <begin position="325"/>
        <end position="452"/>
    </location>
</feature>
<dbReference type="PROSITE" id="PS50125">
    <property type="entry name" value="GUANYLATE_CYCLASE_2"/>
    <property type="match status" value="1"/>
</dbReference>
<dbReference type="SUPFAM" id="SSF55073">
    <property type="entry name" value="Nucleotide cyclase"/>
    <property type="match status" value="1"/>
</dbReference>
<evidence type="ECO:0000256" key="10">
    <source>
        <dbReference type="SAM" id="SignalP"/>
    </source>
</evidence>
<evidence type="ECO:0000256" key="9">
    <source>
        <dbReference type="SAM" id="MobiDB-lite"/>
    </source>
</evidence>
<keyword evidence="3" id="KW-0547">Nucleotide-binding</keyword>
<dbReference type="PROSITE" id="PS00452">
    <property type="entry name" value="GUANYLATE_CYCLASE_1"/>
    <property type="match status" value="1"/>
</dbReference>
<dbReference type="GO" id="GO:0001653">
    <property type="term" value="F:peptide receptor activity"/>
    <property type="evidence" value="ECO:0007669"/>
    <property type="project" value="TreeGrafter"/>
</dbReference>
<evidence type="ECO:0000313" key="12">
    <source>
        <dbReference type="EMBL" id="KAK9808892.1"/>
    </source>
</evidence>